<sequence length="576" mass="62103">MAPPPPYLSTPSATAPIASTRATTTASTMPNSKAALANGTTTKATVEPAIDAVHAINGLFCTDEQFATDAATPRSAQAQELGTLLSALTRMLLQHVDENHDPATRVLDYVPPRDLAARLNLTFPDAGCDLPSLLAAFQSTLDYSVRTGHPLFMDKLYTGPTPVAIAAELLTVALNINTHVFSVSPVGTLMEMACLRELRGMIGYPANGSGLMLPGGSMSNLVAMCTARNVMFPSIKTDGLHSLPPLAVFTSVQSHYSVEKSAMILGIGRKYVFAVECTPDGRMLASDLETQILNAKAQGCLPFFVNATAGTTVLCAYDPVREIAAVTKRHQLWLHVDGSWGGSVMFSDKLRHKLDGVELVRHPPPPPPLFLPNTPFLTPPTELFPFDTPGPIWTRAIQKKKGDEEEEPLYDLGNLGLGCGRRADGVKFFLSWKWAGTNGYAARVEAAFARADALRAKVAAHPKLARVMESGENGANVCFWYVPADARADVAAWRQRLVKDPREFARVADLTARMRVEMVRRGKILVDYAPLPGPNAVPNFWRVPMNSPAATDAHLDAIVDEIVAIGDLVSERDASA</sequence>
<dbReference type="SUPFAM" id="SSF53383">
    <property type="entry name" value="PLP-dependent transferases"/>
    <property type="match status" value="1"/>
</dbReference>
<proteinExistence type="inferred from homology"/>
<dbReference type="PANTHER" id="PTHR45677">
    <property type="entry name" value="GLUTAMATE DECARBOXYLASE-RELATED"/>
    <property type="match status" value="1"/>
</dbReference>
<evidence type="ECO:0008006" key="10">
    <source>
        <dbReference type="Google" id="ProtNLM"/>
    </source>
</evidence>
<gene>
    <name evidence="8" type="ORF">AMAG_16281</name>
</gene>
<dbReference type="STRING" id="578462.A0A0L0TAS2"/>
<keyword evidence="9" id="KW-1185">Reference proteome</keyword>
<evidence type="ECO:0000256" key="7">
    <source>
        <dbReference type="SAM" id="MobiDB-lite"/>
    </source>
</evidence>
<evidence type="ECO:0000256" key="2">
    <source>
        <dbReference type="ARBA" id="ARBA00009533"/>
    </source>
</evidence>
<dbReference type="Gene3D" id="3.90.1150.170">
    <property type="match status" value="1"/>
</dbReference>
<dbReference type="InterPro" id="IPR015424">
    <property type="entry name" value="PyrdxlP-dep_Trfase"/>
</dbReference>
<evidence type="ECO:0000313" key="8">
    <source>
        <dbReference type="EMBL" id="KNE71852.1"/>
    </source>
</evidence>
<evidence type="ECO:0000256" key="1">
    <source>
        <dbReference type="ARBA" id="ARBA00001933"/>
    </source>
</evidence>
<reference evidence="8 9" key="1">
    <citation type="submission" date="2009-11" db="EMBL/GenBank/DDBJ databases">
        <title>Annotation of Allomyces macrogynus ATCC 38327.</title>
        <authorList>
            <consortium name="The Broad Institute Genome Sequencing Platform"/>
            <person name="Russ C."/>
            <person name="Cuomo C."/>
            <person name="Burger G."/>
            <person name="Gray M.W."/>
            <person name="Holland P.W.H."/>
            <person name="King N."/>
            <person name="Lang F.B.F."/>
            <person name="Roger A.J."/>
            <person name="Ruiz-Trillo I."/>
            <person name="Young S.K."/>
            <person name="Zeng Q."/>
            <person name="Gargeya S."/>
            <person name="Fitzgerald M."/>
            <person name="Haas B."/>
            <person name="Abouelleil A."/>
            <person name="Alvarado L."/>
            <person name="Arachchi H.M."/>
            <person name="Berlin A."/>
            <person name="Chapman S.B."/>
            <person name="Gearin G."/>
            <person name="Goldberg J."/>
            <person name="Griggs A."/>
            <person name="Gujja S."/>
            <person name="Hansen M."/>
            <person name="Heiman D."/>
            <person name="Howarth C."/>
            <person name="Larimer J."/>
            <person name="Lui A."/>
            <person name="MacDonald P.J.P."/>
            <person name="McCowen C."/>
            <person name="Montmayeur A."/>
            <person name="Murphy C."/>
            <person name="Neiman D."/>
            <person name="Pearson M."/>
            <person name="Priest M."/>
            <person name="Roberts A."/>
            <person name="Saif S."/>
            <person name="Shea T."/>
            <person name="Sisk P."/>
            <person name="Stolte C."/>
            <person name="Sykes S."/>
            <person name="Wortman J."/>
            <person name="Nusbaum C."/>
            <person name="Birren B."/>
        </authorList>
    </citation>
    <scope>NUCLEOTIDE SEQUENCE [LARGE SCALE GENOMIC DNA]</scope>
    <source>
        <strain evidence="8 9">ATCC 38327</strain>
    </source>
</reference>
<keyword evidence="4 6" id="KW-0663">Pyridoxal phosphate</keyword>
<evidence type="ECO:0000256" key="6">
    <source>
        <dbReference type="RuleBase" id="RU000382"/>
    </source>
</evidence>
<dbReference type="Pfam" id="PF00282">
    <property type="entry name" value="Pyridoxal_deC"/>
    <property type="match status" value="2"/>
</dbReference>
<dbReference type="OrthoDB" id="392571at2759"/>
<dbReference type="GO" id="GO:0019752">
    <property type="term" value="P:carboxylic acid metabolic process"/>
    <property type="evidence" value="ECO:0007669"/>
    <property type="project" value="InterPro"/>
</dbReference>
<keyword evidence="3" id="KW-0210">Decarboxylase</keyword>
<evidence type="ECO:0000256" key="3">
    <source>
        <dbReference type="ARBA" id="ARBA00022793"/>
    </source>
</evidence>
<dbReference type="OMA" id="RHATYHA"/>
<dbReference type="AlphaFoldDB" id="A0A0L0TAS2"/>
<feature type="compositionally biased region" description="Low complexity" evidence="7">
    <location>
        <begin position="9"/>
        <end position="28"/>
    </location>
</feature>
<organism evidence="8 9">
    <name type="scientific">Allomyces macrogynus (strain ATCC 38327)</name>
    <name type="common">Allomyces javanicus var. macrogynus</name>
    <dbReference type="NCBI Taxonomy" id="578462"/>
    <lineage>
        <taxon>Eukaryota</taxon>
        <taxon>Fungi</taxon>
        <taxon>Fungi incertae sedis</taxon>
        <taxon>Blastocladiomycota</taxon>
        <taxon>Blastocladiomycetes</taxon>
        <taxon>Blastocladiales</taxon>
        <taxon>Blastocladiaceae</taxon>
        <taxon>Allomyces</taxon>
    </lineage>
</organism>
<dbReference type="VEuPathDB" id="FungiDB:AMAG_16281"/>
<name>A0A0L0TAS2_ALLM3</name>
<dbReference type="GO" id="GO:0005737">
    <property type="term" value="C:cytoplasm"/>
    <property type="evidence" value="ECO:0007669"/>
    <property type="project" value="TreeGrafter"/>
</dbReference>
<keyword evidence="5 6" id="KW-0456">Lyase</keyword>
<dbReference type="Gene3D" id="3.40.640.10">
    <property type="entry name" value="Type I PLP-dependent aspartate aminotransferase-like (Major domain)"/>
    <property type="match status" value="1"/>
</dbReference>
<dbReference type="InterPro" id="IPR015421">
    <property type="entry name" value="PyrdxlP-dep_Trfase_major"/>
</dbReference>
<dbReference type="GO" id="GO:0030170">
    <property type="term" value="F:pyridoxal phosphate binding"/>
    <property type="evidence" value="ECO:0007669"/>
    <property type="project" value="InterPro"/>
</dbReference>
<evidence type="ECO:0000256" key="4">
    <source>
        <dbReference type="ARBA" id="ARBA00022898"/>
    </source>
</evidence>
<dbReference type="PANTHER" id="PTHR45677:SF8">
    <property type="entry name" value="CYSTEINE SULFINIC ACID DECARBOXYLASE"/>
    <property type="match status" value="1"/>
</dbReference>
<comment type="similarity">
    <text evidence="2 6">Belongs to the group II decarboxylase family.</text>
</comment>
<dbReference type="EMBL" id="GG745375">
    <property type="protein sequence ID" value="KNE71852.1"/>
    <property type="molecule type" value="Genomic_DNA"/>
</dbReference>
<evidence type="ECO:0000256" key="5">
    <source>
        <dbReference type="ARBA" id="ARBA00023239"/>
    </source>
</evidence>
<feature type="region of interest" description="Disordered" evidence="7">
    <location>
        <begin position="1"/>
        <end position="28"/>
    </location>
</feature>
<dbReference type="InterPro" id="IPR002129">
    <property type="entry name" value="PyrdxlP-dep_de-COase"/>
</dbReference>
<comment type="cofactor">
    <cofactor evidence="1 6">
        <name>pyridoxal 5'-phosphate</name>
        <dbReference type="ChEBI" id="CHEBI:597326"/>
    </cofactor>
</comment>
<dbReference type="eggNOG" id="KOG0629">
    <property type="taxonomic scope" value="Eukaryota"/>
</dbReference>
<reference evidence="9" key="2">
    <citation type="submission" date="2009-11" db="EMBL/GenBank/DDBJ databases">
        <title>The Genome Sequence of Allomyces macrogynus strain ATCC 38327.</title>
        <authorList>
            <consortium name="The Broad Institute Genome Sequencing Platform"/>
            <person name="Russ C."/>
            <person name="Cuomo C."/>
            <person name="Shea T."/>
            <person name="Young S.K."/>
            <person name="Zeng Q."/>
            <person name="Koehrsen M."/>
            <person name="Haas B."/>
            <person name="Borodovsky M."/>
            <person name="Guigo R."/>
            <person name="Alvarado L."/>
            <person name="Berlin A."/>
            <person name="Borenstein D."/>
            <person name="Chen Z."/>
            <person name="Engels R."/>
            <person name="Freedman E."/>
            <person name="Gellesch M."/>
            <person name="Goldberg J."/>
            <person name="Griggs A."/>
            <person name="Gujja S."/>
            <person name="Heiman D."/>
            <person name="Hepburn T."/>
            <person name="Howarth C."/>
            <person name="Jen D."/>
            <person name="Larson L."/>
            <person name="Lewis B."/>
            <person name="Mehta T."/>
            <person name="Park D."/>
            <person name="Pearson M."/>
            <person name="Roberts A."/>
            <person name="Saif S."/>
            <person name="Shenoy N."/>
            <person name="Sisk P."/>
            <person name="Stolte C."/>
            <person name="Sykes S."/>
            <person name="Walk T."/>
            <person name="White J."/>
            <person name="Yandava C."/>
            <person name="Burger G."/>
            <person name="Gray M.W."/>
            <person name="Holland P.W.H."/>
            <person name="King N."/>
            <person name="Lang F.B.F."/>
            <person name="Roger A.J."/>
            <person name="Ruiz-Trillo I."/>
            <person name="Lander E."/>
            <person name="Nusbaum C."/>
        </authorList>
    </citation>
    <scope>NUCLEOTIDE SEQUENCE [LARGE SCALE GENOMIC DNA]</scope>
    <source>
        <strain evidence="9">ATCC 38327</strain>
    </source>
</reference>
<dbReference type="Proteomes" id="UP000054350">
    <property type="component" value="Unassembled WGS sequence"/>
</dbReference>
<protein>
    <recommendedName>
        <fullName evidence="10">Glutamate decarboxylase</fullName>
    </recommendedName>
</protein>
<accession>A0A0L0TAS2</accession>
<evidence type="ECO:0000313" key="9">
    <source>
        <dbReference type="Proteomes" id="UP000054350"/>
    </source>
</evidence>
<dbReference type="GO" id="GO:0016831">
    <property type="term" value="F:carboxy-lyase activity"/>
    <property type="evidence" value="ECO:0007669"/>
    <property type="project" value="UniProtKB-KW"/>
</dbReference>